<dbReference type="InterPro" id="IPR001611">
    <property type="entry name" value="Leu-rich_rpt"/>
</dbReference>
<evidence type="ECO:0008006" key="2">
    <source>
        <dbReference type="Google" id="ProtNLM"/>
    </source>
</evidence>
<gene>
    <name evidence="1" type="ORF">LOAG_02088</name>
</gene>
<dbReference type="RefSeq" id="XP_003137674.1">
    <property type="nucleotide sequence ID" value="XM_003137626.1"/>
</dbReference>
<dbReference type="InterPro" id="IPR032675">
    <property type="entry name" value="LRR_dom_sf"/>
</dbReference>
<dbReference type="Gene3D" id="3.80.10.10">
    <property type="entry name" value="Ribonuclease Inhibitor"/>
    <property type="match status" value="1"/>
</dbReference>
<name>A0A1S0U9C7_LOALO</name>
<dbReference type="InParanoid" id="A0A1S0U9C7"/>
<dbReference type="OrthoDB" id="676979at2759"/>
<dbReference type="EMBL" id="JH712093">
    <property type="protein sequence ID" value="EFO26396.1"/>
    <property type="molecule type" value="Genomic_DNA"/>
</dbReference>
<protein>
    <recommendedName>
        <fullName evidence="2">Leucine Rich Repeat family protein</fullName>
    </recommendedName>
</protein>
<reference evidence="1" key="1">
    <citation type="submission" date="2012-04" db="EMBL/GenBank/DDBJ databases">
        <title>The Genome Sequence of Loa loa.</title>
        <authorList>
            <consortium name="The Broad Institute Genome Sequencing Platform"/>
            <consortium name="Broad Institute Genome Sequencing Center for Infectious Disease"/>
            <person name="Nutman T.B."/>
            <person name="Fink D.L."/>
            <person name="Russ C."/>
            <person name="Young S."/>
            <person name="Zeng Q."/>
            <person name="Gargeya S."/>
            <person name="Alvarado L."/>
            <person name="Berlin A."/>
            <person name="Chapman S.B."/>
            <person name="Chen Z."/>
            <person name="Freedman E."/>
            <person name="Gellesch M."/>
            <person name="Goldberg J."/>
            <person name="Griggs A."/>
            <person name="Gujja S."/>
            <person name="Heilman E.R."/>
            <person name="Heiman D."/>
            <person name="Howarth C."/>
            <person name="Mehta T."/>
            <person name="Neiman D."/>
            <person name="Pearson M."/>
            <person name="Roberts A."/>
            <person name="Saif S."/>
            <person name="Shea T."/>
            <person name="Shenoy N."/>
            <person name="Sisk P."/>
            <person name="Stolte C."/>
            <person name="Sykes S."/>
            <person name="White J."/>
            <person name="Yandava C."/>
            <person name="Haas B."/>
            <person name="Henn M.R."/>
            <person name="Nusbaum C."/>
            <person name="Birren B."/>
        </authorList>
    </citation>
    <scope>NUCLEOTIDE SEQUENCE [LARGE SCALE GENOMIC DNA]</scope>
</reference>
<organism evidence="1">
    <name type="scientific">Loa loa</name>
    <name type="common">Eye worm</name>
    <name type="synonym">Filaria loa</name>
    <dbReference type="NCBI Taxonomy" id="7209"/>
    <lineage>
        <taxon>Eukaryota</taxon>
        <taxon>Metazoa</taxon>
        <taxon>Ecdysozoa</taxon>
        <taxon>Nematoda</taxon>
        <taxon>Chromadorea</taxon>
        <taxon>Rhabditida</taxon>
        <taxon>Spirurina</taxon>
        <taxon>Spiruromorpha</taxon>
        <taxon>Filarioidea</taxon>
        <taxon>Onchocercidae</taxon>
        <taxon>Loa</taxon>
    </lineage>
</organism>
<proteinExistence type="predicted"/>
<dbReference type="CTD" id="9939471"/>
<evidence type="ECO:0000313" key="1">
    <source>
        <dbReference type="EMBL" id="EFO26396.1"/>
    </source>
</evidence>
<accession>A0A1S0U9C7</accession>
<dbReference type="KEGG" id="loa:LOAG_02088"/>
<sequence>MIFGVFRQVHERELRMITYNSVLMDMQLEALDLSYNDIKIIPSIDLRQLGLRTLSLHTEIGLSYSSKLRILEQFVFSHIPNLRAVNLIYSKSFTYLSPHIFIKNTLGVLHCTPEILRDELLSVMSQGFFDHNPLRCGCIIKFIAKDITHLRNL</sequence>
<dbReference type="GeneID" id="9939471"/>
<dbReference type="SUPFAM" id="SSF52058">
    <property type="entry name" value="L domain-like"/>
    <property type="match status" value="1"/>
</dbReference>
<dbReference type="PROSITE" id="PS51450">
    <property type="entry name" value="LRR"/>
    <property type="match status" value="1"/>
</dbReference>
<dbReference type="AlphaFoldDB" id="A0A1S0U9C7"/>